<accession>A0ABT9NKU3</accession>
<reference evidence="8 9" key="1">
    <citation type="submission" date="2023-07" db="EMBL/GenBank/DDBJ databases">
        <title>Sequencing the genomes of 1000 actinobacteria strains.</title>
        <authorList>
            <person name="Klenk H.-P."/>
        </authorList>
    </citation>
    <scope>NUCLEOTIDE SEQUENCE [LARGE SCALE GENOMIC DNA]</scope>
    <source>
        <strain evidence="8 9">GD13</strain>
    </source>
</reference>
<dbReference type="InterPro" id="IPR002758">
    <property type="entry name" value="Cation_antiport_E"/>
</dbReference>
<evidence type="ECO:0000256" key="7">
    <source>
        <dbReference type="SAM" id="Phobius"/>
    </source>
</evidence>
<organism evidence="8 9">
    <name type="scientific">Nocardioides massiliensis</name>
    <dbReference type="NCBI Taxonomy" id="1325935"/>
    <lineage>
        <taxon>Bacteria</taxon>
        <taxon>Bacillati</taxon>
        <taxon>Actinomycetota</taxon>
        <taxon>Actinomycetes</taxon>
        <taxon>Propionibacteriales</taxon>
        <taxon>Nocardioidaceae</taxon>
        <taxon>Nocardioides</taxon>
    </lineage>
</organism>
<dbReference type="RefSeq" id="WP_068122810.1">
    <property type="nucleotide sequence ID" value="NZ_CCXJ01000608.1"/>
</dbReference>
<sequence>MSAWSLPWRFVRFLVWYAGQIVTSSLAVLSDVLTTGHRSTPRVVRMPLQSIRDGHAALIGMLITLTPGTLTIGVVHDAEGERQLLVHSMYHPDAASAVRDLVDMETRMLRGTTLTGSPRSQEGEQR</sequence>
<name>A0ABT9NKU3_9ACTN</name>
<evidence type="ECO:0000256" key="5">
    <source>
        <dbReference type="ARBA" id="ARBA00022989"/>
    </source>
</evidence>
<comment type="similarity">
    <text evidence="2">Belongs to the CPA3 antiporters (TC 2.A.63) subunit E family.</text>
</comment>
<comment type="subcellular location">
    <subcellularLocation>
        <location evidence="1">Cell membrane</location>
        <topology evidence="1">Multi-pass membrane protein</topology>
    </subcellularLocation>
</comment>
<evidence type="ECO:0000313" key="9">
    <source>
        <dbReference type="Proteomes" id="UP001240447"/>
    </source>
</evidence>
<proteinExistence type="inferred from homology"/>
<dbReference type="Pfam" id="PF01899">
    <property type="entry name" value="MNHE"/>
    <property type="match status" value="1"/>
</dbReference>
<keyword evidence="6 7" id="KW-0472">Membrane</keyword>
<dbReference type="PANTHER" id="PTHR34584">
    <property type="entry name" value="NA(+)/H(+) ANTIPORTER SUBUNIT E1"/>
    <property type="match status" value="1"/>
</dbReference>
<keyword evidence="4 7" id="KW-0812">Transmembrane</keyword>
<keyword evidence="3" id="KW-1003">Cell membrane</keyword>
<feature type="transmembrane region" description="Helical" evidence="7">
    <location>
        <begin position="14"/>
        <end position="34"/>
    </location>
</feature>
<keyword evidence="9" id="KW-1185">Reference proteome</keyword>
<evidence type="ECO:0000313" key="8">
    <source>
        <dbReference type="EMBL" id="MDP9820966.1"/>
    </source>
</evidence>
<dbReference type="EMBL" id="JAUSQM010000001">
    <property type="protein sequence ID" value="MDP9820966.1"/>
    <property type="molecule type" value="Genomic_DNA"/>
</dbReference>
<dbReference type="Proteomes" id="UP001240447">
    <property type="component" value="Unassembled WGS sequence"/>
</dbReference>
<dbReference type="PANTHER" id="PTHR34584:SF1">
    <property type="entry name" value="NA(+)_H(+) ANTIPORTER SUBUNIT E1"/>
    <property type="match status" value="1"/>
</dbReference>
<comment type="caution">
    <text evidence="8">The sequence shown here is derived from an EMBL/GenBank/DDBJ whole genome shotgun (WGS) entry which is preliminary data.</text>
</comment>
<evidence type="ECO:0000256" key="4">
    <source>
        <dbReference type="ARBA" id="ARBA00022692"/>
    </source>
</evidence>
<protein>
    <submittedName>
        <fullName evidence="8">Multicomponent Na+:H+ antiporter subunit E</fullName>
    </submittedName>
</protein>
<gene>
    <name evidence="8" type="ORF">J2S59_000775</name>
</gene>
<evidence type="ECO:0000256" key="1">
    <source>
        <dbReference type="ARBA" id="ARBA00004651"/>
    </source>
</evidence>
<evidence type="ECO:0000256" key="3">
    <source>
        <dbReference type="ARBA" id="ARBA00022475"/>
    </source>
</evidence>
<evidence type="ECO:0000256" key="6">
    <source>
        <dbReference type="ARBA" id="ARBA00023136"/>
    </source>
</evidence>
<feature type="transmembrane region" description="Helical" evidence="7">
    <location>
        <begin position="55"/>
        <end position="75"/>
    </location>
</feature>
<keyword evidence="5 7" id="KW-1133">Transmembrane helix</keyword>
<evidence type="ECO:0000256" key="2">
    <source>
        <dbReference type="ARBA" id="ARBA00006228"/>
    </source>
</evidence>